<evidence type="ECO:0000313" key="2">
    <source>
        <dbReference type="EMBL" id="CAF4269385.1"/>
    </source>
</evidence>
<protein>
    <submittedName>
        <fullName evidence="2">Uncharacterized protein</fullName>
    </submittedName>
</protein>
<feature type="compositionally biased region" description="Polar residues" evidence="1">
    <location>
        <begin position="17"/>
        <end position="33"/>
    </location>
</feature>
<name>A0A8S2T4J5_9BILA</name>
<accession>A0A8S2T4J5</accession>
<proteinExistence type="predicted"/>
<feature type="region of interest" description="Disordered" evidence="1">
    <location>
        <begin position="1"/>
        <end position="33"/>
    </location>
</feature>
<gene>
    <name evidence="2" type="ORF">SMN809_LOCUS24765</name>
</gene>
<dbReference type="Proteomes" id="UP000676336">
    <property type="component" value="Unassembled WGS sequence"/>
</dbReference>
<comment type="caution">
    <text evidence="2">The sequence shown here is derived from an EMBL/GenBank/DDBJ whole genome shotgun (WGS) entry which is preliminary data.</text>
</comment>
<feature type="non-terminal residue" evidence="2">
    <location>
        <position position="1"/>
    </location>
</feature>
<evidence type="ECO:0000256" key="1">
    <source>
        <dbReference type="SAM" id="MobiDB-lite"/>
    </source>
</evidence>
<evidence type="ECO:0000313" key="3">
    <source>
        <dbReference type="Proteomes" id="UP000676336"/>
    </source>
</evidence>
<organism evidence="2 3">
    <name type="scientific">Rotaria magnacalcarata</name>
    <dbReference type="NCBI Taxonomy" id="392030"/>
    <lineage>
        <taxon>Eukaryota</taxon>
        <taxon>Metazoa</taxon>
        <taxon>Spiralia</taxon>
        <taxon>Gnathifera</taxon>
        <taxon>Rotifera</taxon>
        <taxon>Eurotatoria</taxon>
        <taxon>Bdelloidea</taxon>
        <taxon>Philodinida</taxon>
        <taxon>Philodinidae</taxon>
        <taxon>Rotaria</taxon>
    </lineage>
</organism>
<sequence>LQMDPVHPSLPAPPNDTPSLPATSNEKTIITGK</sequence>
<reference evidence="2" key="1">
    <citation type="submission" date="2021-02" db="EMBL/GenBank/DDBJ databases">
        <authorList>
            <person name="Nowell W R."/>
        </authorList>
    </citation>
    <scope>NUCLEOTIDE SEQUENCE</scope>
</reference>
<dbReference type="EMBL" id="CAJOBI010030337">
    <property type="protein sequence ID" value="CAF4269385.1"/>
    <property type="molecule type" value="Genomic_DNA"/>
</dbReference>
<dbReference type="AlphaFoldDB" id="A0A8S2T4J5"/>